<organism evidence="1 2">
    <name type="scientific">Stentor coeruleus</name>
    <dbReference type="NCBI Taxonomy" id="5963"/>
    <lineage>
        <taxon>Eukaryota</taxon>
        <taxon>Sar</taxon>
        <taxon>Alveolata</taxon>
        <taxon>Ciliophora</taxon>
        <taxon>Postciliodesmatophora</taxon>
        <taxon>Heterotrichea</taxon>
        <taxon>Heterotrichida</taxon>
        <taxon>Stentoridae</taxon>
        <taxon>Stentor</taxon>
    </lineage>
</organism>
<dbReference type="Gene3D" id="1.25.40.20">
    <property type="entry name" value="Ankyrin repeat-containing domain"/>
    <property type="match status" value="1"/>
</dbReference>
<dbReference type="SUPFAM" id="SSF48403">
    <property type="entry name" value="Ankyrin repeat"/>
    <property type="match status" value="1"/>
</dbReference>
<accession>A0A1R2BFJ8</accession>
<dbReference type="EMBL" id="MPUH01000684">
    <property type="protein sequence ID" value="OMJ75547.1"/>
    <property type="molecule type" value="Genomic_DNA"/>
</dbReference>
<dbReference type="AlphaFoldDB" id="A0A1R2BFJ8"/>
<proteinExistence type="predicted"/>
<evidence type="ECO:0000313" key="2">
    <source>
        <dbReference type="Proteomes" id="UP000187209"/>
    </source>
</evidence>
<keyword evidence="2" id="KW-1185">Reference proteome</keyword>
<name>A0A1R2BFJ8_9CILI</name>
<protein>
    <recommendedName>
        <fullName evidence="3">DUF3447 domain-containing protein</fullName>
    </recommendedName>
</protein>
<reference evidence="1 2" key="1">
    <citation type="submission" date="2016-11" db="EMBL/GenBank/DDBJ databases">
        <title>The macronuclear genome of Stentor coeruleus: a giant cell with tiny introns.</title>
        <authorList>
            <person name="Slabodnick M."/>
            <person name="Ruby J.G."/>
            <person name="Reiff S.B."/>
            <person name="Swart E.C."/>
            <person name="Gosai S."/>
            <person name="Prabakaran S."/>
            <person name="Witkowska E."/>
            <person name="Larue G.E."/>
            <person name="Fisher S."/>
            <person name="Freeman R.M."/>
            <person name="Gunawardena J."/>
            <person name="Chu W."/>
            <person name="Stover N.A."/>
            <person name="Gregory B.D."/>
            <person name="Nowacki M."/>
            <person name="Derisi J."/>
            <person name="Roy S.W."/>
            <person name="Marshall W.F."/>
            <person name="Sood P."/>
        </authorList>
    </citation>
    <scope>NUCLEOTIDE SEQUENCE [LARGE SCALE GENOMIC DNA]</scope>
    <source>
        <strain evidence="1">WM001</strain>
    </source>
</reference>
<dbReference type="Proteomes" id="UP000187209">
    <property type="component" value="Unassembled WGS sequence"/>
</dbReference>
<evidence type="ECO:0000313" key="1">
    <source>
        <dbReference type="EMBL" id="OMJ75547.1"/>
    </source>
</evidence>
<evidence type="ECO:0008006" key="3">
    <source>
        <dbReference type="Google" id="ProtNLM"/>
    </source>
</evidence>
<dbReference type="InterPro" id="IPR036770">
    <property type="entry name" value="Ankyrin_rpt-contain_sf"/>
</dbReference>
<comment type="caution">
    <text evidence="1">The sequence shown here is derived from an EMBL/GenBank/DDBJ whole genome shotgun (WGS) entry which is preliminary data.</text>
</comment>
<sequence>MGCCESQNLSKSDGHFVKDLKEAIKLGDIRKIIYLIHKKQKLTSTNIDINEFTFKSSGLTLSIPGYCIIYGKHVLFRELYEKFFVSIQKLEESFANYGISVLAILCSKGYSDLLKYYLPLSLSIDPTIYLNTNSFATLNLSIPNEKCEKSTYTPIQLACFYGNINCVKVTLEYFNNSDTPWWMDINFPDTTTNENCALMACRGGHYLMIKYLYTLCNADFKTLNNKNENALQIFLCSCRSNEIIDALKTVSYLIEEIKVDLSHMIEETFLLCDRQDIADYLELKCKEFGIQAVKKDIEEKNKIHIVKKLEETSIASISMDVSHPSSISSFRGSDASNFESVLRHFN</sequence>
<gene>
    <name evidence="1" type="ORF">SteCoe_25281</name>
</gene>